<dbReference type="AlphaFoldDB" id="A0A371P1K4"/>
<gene>
    <name evidence="1" type="ORF">DX116_11655</name>
</gene>
<keyword evidence="2" id="KW-1185">Reference proteome</keyword>
<protein>
    <submittedName>
        <fullName evidence="1">Uncharacterized protein</fullName>
    </submittedName>
</protein>
<sequence>MIDTYCAATRAAGAAKASTVGEDLAATRAQAKATRALSSLPDAPPGIEVFATSADESAAVLEQFPAGDQVADIGLDPRFAAVAKKAAGDAGYREFISWTIQTCKLAPSGG</sequence>
<dbReference type="RefSeq" id="WP_119704440.1">
    <property type="nucleotide sequence ID" value="NZ_JBHSOI010000002.1"/>
</dbReference>
<evidence type="ECO:0000313" key="2">
    <source>
        <dbReference type="Proteomes" id="UP000265581"/>
    </source>
</evidence>
<name>A0A371P1K4_9ACTN</name>
<comment type="caution">
    <text evidence="1">The sequence shown here is derived from an EMBL/GenBank/DDBJ whole genome shotgun (WGS) entry which is preliminary data.</text>
</comment>
<dbReference type="EMBL" id="QUBR01000002">
    <property type="protein sequence ID" value="REK69842.1"/>
    <property type="molecule type" value="Genomic_DNA"/>
</dbReference>
<accession>A0A371P1K4</accession>
<organism evidence="1 2">
    <name type="scientific">Aeromicrobium endophyticum</name>
    <dbReference type="NCBI Taxonomy" id="2292704"/>
    <lineage>
        <taxon>Bacteria</taxon>
        <taxon>Bacillati</taxon>
        <taxon>Actinomycetota</taxon>
        <taxon>Actinomycetes</taxon>
        <taxon>Propionibacteriales</taxon>
        <taxon>Nocardioidaceae</taxon>
        <taxon>Aeromicrobium</taxon>
    </lineage>
</organism>
<proteinExistence type="predicted"/>
<dbReference type="Proteomes" id="UP000265581">
    <property type="component" value="Unassembled WGS sequence"/>
</dbReference>
<dbReference type="OrthoDB" id="5082396at2"/>
<evidence type="ECO:0000313" key="1">
    <source>
        <dbReference type="EMBL" id="REK69842.1"/>
    </source>
</evidence>
<reference evidence="1 2" key="1">
    <citation type="submission" date="2018-08" db="EMBL/GenBank/DDBJ databases">
        <title>Aeromicrobium sp. M2KJ-4, whole genome shotgun sequence.</title>
        <authorList>
            <person name="Tuo L."/>
        </authorList>
    </citation>
    <scope>NUCLEOTIDE SEQUENCE [LARGE SCALE GENOMIC DNA]</scope>
    <source>
        <strain evidence="1 2">M2KJ-4</strain>
    </source>
</reference>